<keyword evidence="1" id="KW-0238">DNA-binding</keyword>
<feature type="modified residue" description="4-aspartylphosphate" evidence="2">
    <location>
        <position position="88"/>
    </location>
</feature>
<dbReference type="SMART" id="SM00421">
    <property type="entry name" value="HTH_LUXR"/>
    <property type="match status" value="1"/>
</dbReference>
<dbReference type="InterPro" id="IPR001789">
    <property type="entry name" value="Sig_transdc_resp-reg_receiver"/>
</dbReference>
<keyword evidence="2" id="KW-0597">Phosphoprotein</keyword>
<dbReference type="Gene3D" id="3.40.50.2300">
    <property type="match status" value="1"/>
</dbReference>
<feature type="compositionally biased region" description="Low complexity" evidence="3">
    <location>
        <begin position="18"/>
        <end position="32"/>
    </location>
</feature>
<dbReference type="SMART" id="SM00448">
    <property type="entry name" value="REC"/>
    <property type="match status" value="1"/>
</dbReference>
<evidence type="ECO:0000256" key="2">
    <source>
        <dbReference type="PROSITE-ProRule" id="PRU00169"/>
    </source>
</evidence>
<sequence length="271" mass="29590">MTSVAYTPVVAAMDPSDDTSTQSSEGQSSVSQRDLEDLTILLVEDDPRAAKWVRIAMEDRGAKILWATRIDQARLLVERHEPELALLDVSLPDGNGLDLVVELRTREHPCACVVLTGNPESHVARIAAGLGVSEFLAKPVNLDRLHVAVSQARERTLQLRRILAEHKGSAVQSEIDENVGKRLARAHDRSPGKPVDAGERLAALASEFGLSSRQTQAVAGVAEGLSDADIARAMKVSYSRTRQLLAAAFAKLGLKSRNDFIRFLWERSGQR</sequence>
<dbReference type="InterPro" id="IPR039420">
    <property type="entry name" value="WalR-like"/>
</dbReference>
<dbReference type="AlphaFoldDB" id="A0A2S9YLV7"/>
<gene>
    <name evidence="5" type="primary">dpiA</name>
    <name evidence="5" type="ORF">ENSA7_42210</name>
</gene>
<dbReference type="EMBL" id="PVNL01000084">
    <property type="protein sequence ID" value="PRQ06081.1"/>
    <property type="molecule type" value="Genomic_DNA"/>
</dbReference>
<feature type="domain" description="Response regulatory" evidence="4">
    <location>
        <begin position="39"/>
        <end position="153"/>
    </location>
</feature>
<comment type="caution">
    <text evidence="5">The sequence shown here is derived from an EMBL/GenBank/DDBJ whole genome shotgun (WGS) entry which is preliminary data.</text>
</comment>
<dbReference type="GO" id="GO:0000160">
    <property type="term" value="P:phosphorelay signal transduction system"/>
    <property type="evidence" value="ECO:0007669"/>
    <property type="project" value="InterPro"/>
</dbReference>
<dbReference type="GO" id="GO:0006355">
    <property type="term" value="P:regulation of DNA-templated transcription"/>
    <property type="evidence" value="ECO:0007669"/>
    <property type="project" value="InterPro"/>
</dbReference>
<dbReference type="Proteomes" id="UP000238823">
    <property type="component" value="Unassembled WGS sequence"/>
</dbReference>
<evidence type="ECO:0000313" key="6">
    <source>
        <dbReference type="Proteomes" id="UP000238823"/>
    </source>
</evidence>
<dbReference type="InterPro" id="IPR016032">
    <property type="entry name" value="Sig_transdc_resp-reg_C-effctor"/>
</dbReference>
<dbReference type="PANTHER" id="PTHR43214">
    <property type="entry name" value="TWO-COMPONENT RESPONSE REGULATOR"/>
    <property type="match status" value="1"/>
</dbReference>
<proteinExistence type="predicted"/>
<dbReference type="InterPro" id="IPR000792">
    <property type="entry name" value="Tscrpt_reg_LuxR_C"/>
</dbReference>
<evidence type="ECO:0000256" key="3">
    <source>
        <dbReference type="SAM" id="MobiDB-lite"/>
    </source>
</evidence>
<dbReference type="PROSITE" id="PS50110">
    <property type="entry name" value="RESPONSE_REGULATORY"/>
    <property type="match status" value="1"/>
</dbReference>
<evidence type="ECO:0000259" key="4">
    <source>
        <dbReference type="PROSITE" id="PS50110"/>
    </source>
</evidence>
<dbReference type="GO" id="GO:0003677">
    <property type="term" value="F:DNA binding"/>
    <property type="evidence" value="ECO:0007669"/>
    <property type="project" value="UniProtKB-KW"/>
</dbReference>
<reference evidence="5 6" key="1">
    <citation type="submission" date="2018-03" db="EMBL/GenBank/DDBJ databases">
        <title>Draft Genome Sequences of the Obligatory Marine Myxobacteria Enhygromyxa salina SWB007.</title>
        <authorList>
            <person name="Poehlein A."/>
            <person name="Moghaddam J.A."/>
            <person name="Harms H."/>
            <person name="Alanjari M."/>
            <person name="Koenig G.M."/>
            <person name="Daniel R."/>
            <person name="Schaeberle T.F."/>
        </authorList>
    </citation>
    <scope>NUCLEOTIDE SEQUENCE [LARGE SCALE GENOMIC DNA]</scope>
    <source>
        <strain evidence="5 6">SWB007</strain>
    </source>
</reference>
<protein>
    <submittedName>
        <fullName evidence="5">Transcriptional regulatory protein DpiA</fullName>
    </submittedName>
</protein>
<name>A0A2S9YLV7_9BACT</name>
<dbReference type="Gene3D" id="1.10.10.10">
    <property type="entry name" value="Winged helix-like DNA-binding domain superfamily/Winged helix DNA-binding domain"/>
    <property type="match status" value="1"/>
</dbReference>
<dbReference type="InterPro" id="IPR036388">
    <property type="entry name" value="WH-like_DNA-bd_sf"/>
</dbReference>
<accession>A0A2S9YLV7</accession>
<dbReference type="SUPFAM" id="SSF52172">
    <property type="entry name" value="CheY-like"/>
    <property type="match status" value="1"/>
</dbReference>
<feature type="region of interest" description="Disordered" evidence="3">
    <location>
        <begin position="1"/>
        <end position="32"/>
    </location>
</feature>
<dbReference type="InterPro" id="IPR011006">
    <property type="entry name" value="CheY-like_superfamily"/>
</dbReference>
<dbReference type="SUPFAM" id="SSF46894">
    <property type="entry name" value="C-terminal effector domain of the bipartite response regulators"/>
    <property type="match status" value="1"/>
</dbReference>
<evidence type="ECO:0000256" key="1">
    <source>
        <dbReference type="ARBA" id="ARBA00023125"/>
    </source>
</evidence>
<evidence type="ECO:0000313" key="5">
    <source>
        <dbReference type="EMBL" id="PRQ06081.1"/>
    </source>
</evidence>
<dbReference type="Pfam" id="PF00072">
    <property type="entry name" value="Response_reg"/>
    <property type="match status" value="1"/>
</dbReference>
<organism evidence="5 6">
    <name type="scientific">Enhygromyxa salina</name>
    <dbReference type="NCBI Taxonomy" id="215803"/>
    <lineage>
        <taxon>Bacteria</taxon>
        <taxon>Pseudomonadati</taxon>
        <taxon>Myxococcota</taxon>
        <taxon>Polyangia</taxon>
        <taxon>Nannocystales</taxon>
        <taxon>Nannocystaceae</taxon>
        <taxon>Enhygromyxa</taxon>
    </lineage>
</organism>